<protein>
    <submittedName>
        <fullName evidence="1">Uncharacterized protein</fullName>
    </submittedName>
</protein>
<accession>A0ACB9PZU6</accession>
<dbReference type="EMBL" id="CM039427">
    <property type="protein sequence ID" value="KAI4353101.1"/>
    <property type="molecule type" value="Genomic_DNA"/>
</dbReference>
<organism evidence="1 2">
    <name type="scientific">Bauhinia variegata</name>
    <name type="common">Purple orchid tree</name>
    <name type="synonym">Phanera variegata</name>
    <dbReference type="NCBI Taxonomy" id="167791"/>
    <lineage>
        <taxon>Eukaryota</taxon>
        <taxon>Viridiplantae</taxon>
        <taxon>Streptophyta</taxon>
        <taxon>Embryophyta</taxon>
        <taxon>Tracheophyta</taxon>
        <taxon>Spermatophyta</taxon>
        <taxon>Magnoliopsida</taxon>
        <taxon>eudicotyledons</taxon>
        <taxon>Gunneridae</taxon>
        <taxon>Pentapetalae</taxon>
        <taxon>rosids</taxon>
        <taxon>fabids</taxon>
        <taxon>Fabales</taxon>
        <taxon>Fabaceae</taxon>
        <taxon>Cercidoideae</taxon>
        <taxon>Cercideae</taxon>
        <taxon>Bauhiniinae</taxon>
        <taxon>Bauhinia</taxon>
    </lineage>
</organism>
<proteinExistence type="predicted"/>
<gene>
    <name evidence="1" type="ORF">L6164_002075</name>
</gene>
<keyword evidence="2" id="KW-1185">Reference proteome</keyword>
<evidence type="ECO:0000313" key="1">
    <source>
        <dbReference type="EMBL" id="KAI4353101.1"/>
    </source>
</evidence>
<dbReference type="Proteomes" id="UP000828941">
    <property type="component" value="Chromosome 2"/>
</dbReference>
<name>A0ACB9PZU6_BAUVA</name>
<comment type="caution">
    <text evidence="1">The sequence shown here is derived from an EMBL/GenBank/DDBJ whole genome shotgun (WGS) entry which is preliminary data.</text>
</comment>
<reference evidence="1 2" key="1">
    <citation type="journal article" date="2022" name="DNA Res.">
        <title>Chromosomal-level genome assembly of the orchid tree Bauhinia variegata (Leguminosae; Cercidoideae) supports the allotetraploid origin hypothesis of Bauhinia.</title>
        <authorList>
            <person name="Zhong Y."/>
            <person name="Chen Y."/>
            <person name="Zheng D."/>
            <person name="Pang J."/>
            <person name="Liu Y."/>
            <person name="Luo S."/>
            <person name="Meng S."/>
            <person name="Qian L."/>
            <person name="Wei D."/>
            <person name="Dai S."/>
            <person name="Zhou R."/>
        </authorList>
    </citation>
    <scope>NUCLEOTIDE SEQUENCE [LARGE SCALE GENOMIC DNA]</scope>
    <source>
        <strain evidence="1">BV-YZ2020</strain>
    </source>
</reference>
<evidence type="ECO:0000313" key="2">
    <source>
        <dbReference type="Proteomes" id="UP000828941"/>
    </source>
</evidence>
<sequence>MHEMVFETYEQMENYGFVPNTFAHNVVMDILFKIGRVDLSLKVLKENQVPNFLTFNIDLVHLSKLNDVSHIRHVLRVMLRMGLALAGNHLQKMAETGCSPNVVTYTTLIKAFMESKKVSEAFCFLKAMECSGHVPDLILCNVLIDCLSKVGRYQDAIEVFLSLSKQNIAPDAYTFSFVLSTICLSRRFTLLPKLVGGHIIDADLVFFNSLLRYFCKAGFPSLAMELYNDMIDRGFTPDKCSFARLLSGLFVARRVDEAVDLYHGILVMNNDVNAHIHTIIIDGLIKVGKFHSAIRIFRKAMMEKFPLDIVSIWLPSVDFLELEELKRLAHYSAAAAPPSFASPKLAAVVELVGFEVYPVFLRLPDSLSQQTSEQQRLVFSRVETNT</sequence>